<feature type="domain" description="ANTAR" evidence="1">
    <location>
        <begin position="168"/>
        <end position="229"/>
    </location>
</feature>
<comment type="caution">
    <text evidence="2">The sequence shown here is derived from an EMBL/GenBank/DDBJ whole genome shotgun (WGS) entry which is preliminary data.</text>
</comment>
<protein>
    <recommendedName>
        <fullName evidence="1">ANTAR domain-containing protein</fullName>
    </recommendedName>
</protein>
<organism evidence="2 3">
    <name type="scientific">Isoptericola cucumis</name>
    <dbReference type="NCBI Taxonomy" id="1776856"/>
    <lineage>
        <taxon>Bacteria</taxon>
        <taxon>Bacillati</taxon>
        <taxon>Actinomycetota</taxon>
        <taxon>Actinomycetes</taxon>
        <taxon>Micrococcales</taxon>
        <taxon>Promicromonosporaceae</taxon>
        <taxon>Isoptericola</taxon>
    </lineage>
</organism>
<accession>A0ABQ2B4D4</accession>
<dbReference type="InterPro" id="IPR036388">
    <property type="entry name" value="WH-like_DNA-bd_sf"/>
</dbReference>
<dbReference type="PROSITE" id="PS50921">
    <property type="entry name" value="ANTAR"/>
    <property type="match status" value="1"/>
</dbReference>
<evidence type="ECO:0000313" key="3">
    <source>
        <dbReference type="Proteomes" id="UP000632535"/>
    </source>
</evidence>
<dbReference type="Gene3D" id="1.10.10.10">
    <property type="entry name" value="Winged helix-like DNA-binding domain superfamily/Winged helix DNA-binding domain"/>
    <property type="match status" value="1"/>
</dbReference>
<evidence type="ECO:0000259" key="1">
    <source>
        <dbReference type="PROSITE" id="PS50921"/>
    </source>
</evidence>
<dbReference type="InterPro" id="IPR011006">
    <property type="entry name" value="CheY-like_superfamily"/>
</dbReference>
<dbReference type="EMBL" id="BMDG01000002">
    <property type="protein sequence ID" value="GGI05221.1"/>
    <property type="molecule type" value="Genomic_DNA"/>
</dbReference>
<dbReference type="SUPFAM" id="SSF52172">
    <property type="entry name" value="CheY-like"/>
    <property type="match status" value="1"/>
</dbReference>
<dbReference type="Pfam" id="PF03861">
    <property type="entry name" value="ANTAR"/>
    <property type="match status" value="1"/>
</dbReference>
<dbReference type="SMART" id="SM01012">
    <property type="entry name" value="ANTAR"/>
    <property type="match status" value="1"/>
</dbReference>
<name>A0ABQ2B4D4_9MICO</name>
<sequence length="246" mass="25387">MTGATPARDDEMAAAAPGRTVPPMALLRYLEEYAQRAALVLGHRVEASITLREHGVSLRAGSSTPGAGRCDQAEARADTGPCIDAMRDDVVLSTSVPTAPPAWEAWSTAAAREGFAKALAVPAAVGPGVRVAINVYSVDDGEWPAGLADAASASARLAADAVRLQLQFADLGDAVAGFYRTMSDEAAVEQAVGVIMVSDDCTEEEARRLLRSAAGQRGLAERAVAESILRSLVIGGEGDAVGGTDR</sequence>
<dbReference type="InterPro" id="IPR005561">
    <property type="entry name" value="ANTAR"/>
</dbReference>
<gene>
    <name evidence="2" type="ORF">GCM10007368_05070</name>
</gene>
<keyword evidence="3" id="KW-1185">Reference proteome</keyword>
<dbReference type="Proteomes" id="UP000632535">
    <property type="component" value="Unassembled WGS sequence"/>
</dbReference>
<proteinExistence type="predicted"/>
<reference evidence="3" key="1">
    <citation type="journal article" date="2019" name="Int. J. Syst. Evol. Microbiol.">
        <title>The Global Catalogue of Microorganisms (GCM) 10K type strain sequencing project: providing services to taxonomists for standard genome sequencing and annotation.</title>
        <authorList>
            <consortium name="The Broad Institute Genomics Platform"/>
            <consortium name="The Broad Institute Genome Sequencing Center for Infectious Disease"/>
            <person name="Wu L."/>
            <person name="Ma J."/>
        </authorList>
    </citation>
    <scope>NUCLEOTIDE SEQUENCE [LARGE SCALE GENOMIC DNA]</scope>
    <source>
        <strain evidence="3">CCM 8653</strain>
    </source>
</reference>
<evidence type="ECO:0000313" key="2">
    <source>
        <dbReference type="EMBL" id="GGI05221.1"/>
    </source>
</evidence>